<keyword evidence="6" id="KW-0411">Iron-sulfur</keyword>
<name>C0N1Q5_9GAMM</name>
<dbReference type="Pfam" id="PF22290">
    <property type="entry name" value="DmmA-like_N"/>
    <property type="match status" value="1"/>
</dbReference>
<evidence type="ECO:0000256" key="5">
    <source>
        <dbReference type="ARBA" id="ARBA00023004"/>
    </source>
</evidence>
<dbReference type="Proteomes" id="UP000004679">
    <property type="component" value="Unassembled WGS sequence"/>
</dbReference>
<feature type="domain" description="Dimethylamine monooxygenase subunit DmmA-like C-terminal" evidence="7">
    <location>
        <begin position="173"/>
        <end position="215"/>
    </location>
</feature>
<feature type="domain" description="Dimethylamine monooxygenase subunit DmmA-like N-terminal" evidence="8">
    <location>
        <begin position="38"/>
        <end position="161"/>
    </location>
</feature>
<protein>
    <submittedName>
        <fullName evidence="9">Uncharacterized protein</fullName>
    </submittedName>
</protein>
<keyword evidence="1" id="KW-0285">Flavoprotein</keyword>
<dbReference type="InterPro" id="IPR054582">
    <property type="entry name" value="DmmA-like_N"/>
</dbReference>
<reference evidence="9 10" key="1">
    <citation type="journal article" date="2011" name="J. Bacteriol.">
        <title>Draft genome sequence of the chemolithoheterotrophic, halophilic methylotroph Methylophaga thiooxydans DMS010.</title>
        <authorList>
            <person name="Boden R."/>
            <person name="Ferriera S."/>
            <person name="Johnson J."/>
            <person name="Kelly D.P."/>
            <person name="Murrell J.C."/>
            <person name="Schafer H."/>
        </authorList>
    </citation>
    <scope>NUCLEOTIDE SEQUENCE [LARGE SCALE GENOMIC DNA]</scope>
    <source>
        <strain evidence="9 10">DMS010</strain>
    </source>
</reference>
<dbReference type="AlphaFoldDB" id="C0N1Q5"/>
<keyword evidence="4" id="KW-0560">Oxidoreductase</keyword>
<evidence type="ECO:0000256" key="6">
    <source>
        <dbReference type="ARBA" id="ARBA00023014"/>
    </source>
</evidence>
<dbReference type="SUPFAM" id="SSF52343">
    <property type="entry name" value="Ferredoxin reductase-like, C-terminal NADP-linked domain"/>
    <property type="match status" value="1"/>
</dbReference>
<evidence type="ECO:0000256" key="4">
    <source>
        <dbReference type="ARBA" id="ARBA00023002"/>
    </source>
</evidence>
<keyword evidence="10" id="KW-1185">Reference proteome</keyword>
<keyword evidence="5" id="KW-0408">Iron</keyword>
<dbReference type="Pfam" id="PF22289">
    <property type="entry name" value="DmmA-like_C"/>
    <property type="match status" value="1"/>
</dbReference>
<evidence type="ECO:0000313" key="9">
    <source>
        <dbReference type="EMBL" id="EEF81064.1"/>
    </source>
</evidence>
<evidence type="ECO:0000256" key="1">
    <source>
        <dbReference type="ARBA" id="ARBA00022630"/>
    </source>
</evidence>
<dbReference type="GO" id="GO:0016491">
    <property type="term" value="F:oxidoreductase activity"/>
    <property type="evidence" value="ECO:0007669"/>
    <property type="project" value="UniProtKB-KW"/>
</dbReference>
<dbReference type="InterPro" id="IPR039261">
    <property type="entry name" value="FNR_nucleotide-bd"/>
</dbReference>
<gene>
    <name evidence="9" type="ORF">MDMS009_56</name>
</gene>
<evidence type="ECO:0000256" key="2">
    <source>
        <dbReference type="ARBA" id="ARBA00022714"/>
    </source>
</evidence>
<keyword evidence="3" id="KW-0479">Metal-binding</keyword>
<dbReference type="GO" id="GO:0051537">
    <property type="term" value="F:2 iron, 2 sulfur cluster binding"/>
    <property type="evidence" value="ECO:0007669"/>
    <property type="project" value="UniProtKB-KW"/>
</dbReference>
<accession>C0N1Q5</accession>
<evidence type="ECO:0000313" key="10">
    <source>
        <dbReference type="Proteomes" id="UP000004679"/>
    </source>
</evidence>
<dbReference type="HOGENOM" id="CLU_117628_0_0_6"/>
<dbReference type="GO" id="GO:0046872">
    <property type="term" value="F:metal ion binding"/>
    <property type="evidence" value="ECO:0007669"/>
    <property type="project" value="UniProtKB-KW"/>
</dbReference>
<keyword evidence="2" id="KW-0001">2Fe-2S</keyword>
<proteinExistence type="predicted"/>
<dbReference type="InterPro" id="IPR048037">
    <property type="entry name" value="DmmA-like_C"/>
</dbReference>
<evidence type="ECO:0000256" key="3">
    <source>
        <dbReference type="ARBA" id="ARBA00022723"/>
    </source>
</evidence>
<organism evidence="9 10">
    <name type="scientific">Methylophaga thiooxydans DMS010</name>
    <dbReference type="NCBI Taxonomy" id="637616"/>
    <lineage>
        <taxon>Bacteria</taxon>
        <taxon>Pseudomonadati</taxon>
        <taxon>Pseudomonadota</taxon>
        <taxon>Gammaproteobacteria</taxon>
        <taxon>Thiotrichales</taxon>
        <taxon>Piscirickettsiaceae</taxon>
        <taxon>Methylophaga</taxon>
    </lineage>
</organism>
<dbReference type="NCBIfam" id="NF041259">
    <property type="entry name" value="mono_DmmA_fam"/>
    <property type="match status" value="1"/>
</dbReference>
<evidence type="ECO:0000259" key="7">
    <source>
        <dbReference type="Pfam" id="PF22289"/>
    </source>
</evidence>
<sequence length="233" mass="26036">MTRCACALIQTNSINLVLVATGKSLGLQDEETNMERGYWIRSKPLYDSLVWRQFATGHVVVAQGDGGLAVLKLFQQMCPREPIKLLFADDKSASKKYADIIQTLVPEGLQICESEQAALAALKEQLPDCLMGTQFYVAGSEEFIWAVLEVLKEYGVQDNNVAKELCGTLARSVYCVHCKTISKDVHFSIHECDGCRRHLFVRDHFSRRLGAYMGVMVDAEEPGNIPAKEEIYP</sequence>
<evidence type="ECO:0000259" key="8">
    <source>
        <dbReference type="Pfam" id="PF22290"/>
    </source>
</evidence>
<dbReference type="EMBL" id="GG657883">
    <property type="protein sequence ID" value="EEF81064.1"/>
    <property type="molecule type" value="Genomic_DNA"/>
</dbReference>